<dbReference type="GO" id="GO:0016887">
    <property type="term" value="F:ATP hydrolysis activity"/>
    <property type="evidence" value="ECO:0007669"/>
    <property type="project" value="InterPro"/>
</dbReference>
<dbReference type="Gene3D" id="3.40.50.300">
    <property type="entry name" value="P-loop containing nucleotide triphosphate hydrolases"/>
    <property type="match status" value="1"/>
</dbReference>
<dbReference type="Proteomes" id="UP000198415">
    <property type="component" value="Unassembled WGS sequence"/>
</dbReference>
<protein>
    <submittedName>
        <fullName evidence="4">ABC transporter</fullName>
    </submittedName>
</protein>
<name>A0A238YXL6_9ACTN</name>
<dbReference type="PANTHER" id="PTHR43335">
    <property type="entry name" value="ABC TRANSPORTER, ATP-BINDING PROTEIN"/>
    <property type="match status" value="1"/>
</dbReference>
<comment type="similarity">
    <text evidence="1">Belongs to the ABC transporter superfamily.</text>
</comment>
<evidence type="ECO:0000313" key="4">
    <source>
        <dbReference type="EMBL" id="SNR75837.1"/>
    </source>
</evidence>
<evidence type="ECO:0000313" key="5">
    <source>
        <dbReference type="Proteomes" id="UP000198415"/>
    </source>
</evidence>
<organism evidence="4 5">
    <name type="scientific">Actinoplanes regularis</name>
    <dbReference type="NCBI Taxonomy" id="52697"/>
    <lineage>
        <taxon>Bacteria</taxon>
        <taxon>Bacillati</taxon>
        <taxon>Actinomycetota</taxon>
        <taxon>Actinomycetes</taxon>
        <taxon>Micromonosporales</taxon>
        <taxon>Micromonosporaceae</taxon>
        <taxon>Actinoplanes</taxon>
    </lineage>
</organism>
<dbReference type="PANTHER" id="PTHR43335:SF4">
    <property type="entry name" value="ABC TRANSPORTER, ATP-BINDING PROTEIN"/>
    <property type="match status" value="1"/>
</dbReference>
<dbReference type="GO" id="GO:0005524">
    <property type="term" value="F:ATP binding"/>
    <property type="evidence" value="ECO:0007669"/>
    <property type="project" value="InterPro"/>
</dbReference>
<evidence type="ECO:0000256" key="1">
    <source>
        <dbReference type="ARBA" id="ARBA00005417"/>
    </source>
</evidence>
<sequence>MCREAWSAVIDPCRPKGLPDVRACAVELTKRYGRLTALGTLSLDVQPGEVFGSLGPNGAGKSTTICLLLGLARPTAGRAEGFDVDAADVARAHALLAYVLADVALWPQLTGAEILHLQARTGPGTDPAFRDELVDRFQLGLSKPART</sequence>
<dbReference type="InterPro" id="IPR003439">
    <property type="entry name" value="ABC_transporter-like_ATP-bd"/>
</dbReference>
<dbReference type="SUPFAM" id="SSF52540">
    <property type="entry name" value="P-loop containing nucleoside triphosphate hydrolases"/>
    <property type="match status" value="1"/>
</dbReference>
<dbReference type="InterPro" id="IPR027417">
    <property type="entry name" value="P-loop_NTPase"/>
</dbReference>
<reference evidence="4 5" key="1">
    <citation type="submission" date="2017-06" db="EMBL/GenBank/DDBJ databases">
        <authorList>
            <person name="Kim H.J."/>
            <person name="Triplett B.A."/>
        </authorList>
    </citation>
    <scope>NUCLEOTIDE SEQUENCE [LARGE SCALE GENOMIC DNA]</scope>
    <source>
        <strain evidence="4 5">DSM 43151</strain>
    </source>
</reference>
<evidence type="ECO:0000259" key="3">
    <source>
        <dbReference type="Pfam" id="PF00005"/>
    </source>
</evidence>
<keyword evidence="2" id="KW-0813">Transport</keyword>
<evidence type="ECO:0000256" key="2">
    <source>
        <dbReference type="ARBA" id="ARBA00022448"/>
    </source>
</evidence>
<keyword evidence="5" id="KW-1185">Reference proteome</keyword>
<gene>
    <name evidence="4" type="ORF">SAMN06264365_105263</name>
</gene>
<feature type="domain" description="ABC transporter" evidence="3">
    <location>
        <begin position="40"/>
        <end position="119"/>
    </location>
</feature>
<proteinExistence type="inferred from homology"/>
<dbReference type="AlphaFoldDB" id="A0A238YXL6"/>
<dbReference type="EMBL" id="FZNR01000005">
    <property type="protein sequence ID" value="SNR75837.1"/>
    <property type="molecule type" value="Genomic_DNA"/>
</dbReference>
<dbReference type="Pfam" id="PF00005">
    <property type="entry name" value="ABC_tran"/>
    <property type="match status" value="1"/>
</dbReference>
<accession>A0A238YXL6</accession>